<dbReference type="GO" id="GO:0036064">
    <property type="term" value="C:ciliary basal body"/>
    <property type="evidence" value="ECO:0007669"/>
    <property type="project" value="TreeGrafter"/>
</dbReference>
<feature type="compositionally biased region" description="Low complexity" evidence="2">
    <location>
        <begin position="61"/>
        <end position="70"/>
    </location>
</feature>
<dbReference type="PANTHER" id="PTHR44117">
    <property type="entry name" value="INTRAFLAGELLAR TRANSPORT PROTEIN 88 HOMOLOG"/>
    <property type="match status" value="1"/>
</dbReference>
<reference evidence="3" key="1">
    <citation type="submission" date="2021-01" db="EMBL/GenBank/DDBJ databases">
        <authorList>
            <person name="Corre E."/>
            <person name="Pelletier E."/>
            <person name="Niang G."/>
            <person name="Scheremetjew M."/>
            <person name="Finn R."/>
            <person name="Kale V."/>
            <person name="Holt S."/>
            <person name="Cochrane G."/>
            <person name="Meng A."/>
            <person name="Brown T."/>
            <person name="Cohen L."/>
        </authorList>
    </citation>
    <scope>NUCLEOTIDE SEQUENCE</scope>
    <source>
        <strain evidence="3">CCMP2877</strain>
    </source>
</reference>
<dbReference type="SUPFAM" id="SSF48452">
    <property type="entry name" value="TPR-like"/>
    <property type="match status" value="1"/>
</dbReference>
<evidence type="ECO:0000313" key="3">
    <source>
        <dbReference type="EMBL" id="CAD9245881.1"/>
    </source>
</evidence>
<proteinExistence type="predicted"/>
<feature type="compositionally biased region" description="Low complexity" evidence="2">
    <location>
        <begin position="721"/>
        <end position="732"/>
    </location>
</feature>
<protein>
    <recommendedName>
        <fullName evidence="4">Intraflagellar transport protein 88</fullName>
    </recommendedName>
</protein>
<dbReference type="SMART" id="SM00028">
    <property type="entry name" value="TPR"/>
    <property type="match status" value="10"/>
</dbReference>
<feature type="compositionally biased region" description="Polar residues" evidence="2">
    <location>
        <begin position="100"/>
        <end position="112"/>
    </location>
</feature>
<feature type="region of interest" description="Disordered" evidence="2">
    <location>
        <begin position="61"/>
        <end position="119"/>
    </location>
</feature>
<dbReference type="GO" id="GO:0019894">
    <property type="term" value="F:kinesin binding"/>
    <property type="evidence" value="ECO:0007669"/>
    <property type="project" value="TreeGrafter"/>
</dbReference>
<feature type="repeat" description="TPR" evidence="1">
    <location>
        <begin position="273"/>
        <end position="306"/>
    </location>
</feature>
<sequence>MSLLFGNPSVGAAAAADDDDDIYGGFDYSIDLNPRGATAFGANLQPNAFSIASAAPGTAARGGTAYRGPPSSMGRQVGTALGNRLTTGQGGPGDPARPMTSVTSSGYSSKPRTSFDPLSMGDAASAKLAELEVTHEDEAKNMEMEVNGLIEAAADLGVKGEYGLALEKAKEAHKKERSLCKHRENHGLADQINLDLTYAVAFNLANCYHANHLLDEALQTYNIIVKNRQYPQAGRLRVNIGNIYYEQRNYLQAIKMYRMALDQIPNTGKELRFKIFRNIGNAFIRLGQYQDAIQSYETIMSGVPDFQTAFNLILCYFALGDADRMRRGFQRALSIPIPGLTDLVEEDDDLDTVDEAEATGQKRVDGLRQELLLRRNEAHGVILTLAKLIAPRLEDGDIYKGYDWVINELKTEHERLASQMEIEKALHHMRNKEFQAAIDVLKSFEKREKKLKAMAAVNLCFIYFLERDYEQADRYADMAMGYDRYNAKALVNKGNCFFVQENYMRAKEMYLEAVGVEADCVEAIYNLGLANIRLGAHSEAYQAFEKLHTLLPNNPEVLYQIANFHESMGDLQAAAETLNVLVARVPSDPGLLARLGQIYTKEEDESQAFHYHLESYRHYPVNLDVISWLGVWYVKSELYEKAIHFFERASQIQPNEPKWRLMVTSCYRRMGNYPRALQLYEALHDEYPDNLECLRYIVAILKDMGRPYNEYQEKLNRLDRTAAAAPQPTTLTRKAEDAPQRGVSRPPKPSGQNVDPNAAAPGPLAAPSAKVVSRNNGRQAAAADDDDFDDAEVDDLLPTW</sequence>
<dbReference type="Pfam" id="PF13424">
    <property type="entry name" value="TPR_12"/>
    <property type="match status" value="1"/>
</dbReference>
<feature type="repeat" description="TPR" evidence="1">
    <location>
        <begin position="234"/>
        <end position="267"/>
    </location>
</feature>
<feature type="compositionally biased region" description="Acidic residues" evidence="2">
    <location>
        <begin position="783"/>
        <end position="800"/>
    </location>
</feature>
<dbReference type="GO" id="GO:1905515">
    <property type="term" value="P:non-motile cilium assembly"/>
    <property type="evidence" value="ECO:0007669"/>
    <property type="project" value="TreeGrafter"/>
</dbReference>
<dbReference type="SUPFAM" id="SSF81901">
    <property type="entry name" value="HCP-like"/>
    <property type="match status" value="1"/>
</dbReference>
<name>A0A7S1XKY4_9STRA</name>
<feature type="repeat" description="TPR" evidence="1">
    <location>
        <begin position="521"/>
        <end position="554"/>
    </location>
</feature>
<dbReference type="GO" id="GO:0097730">
    <property type="term" value="C:non-motile cilium"/>
    <property type="evidence" value="ECO:0007669"/>
    <property type="project" value="TreeGrafter"/>
</dbReference>
<dbReference type="Gene3D" id="1.25.40.10">
    <property type="entry name" value="Tetratricopeptide repeat domain"/>
    <property type="match status" value="2"/>
</dbReference>
<dbReference type="AlphaFoldDB" id="A0A7S1XKY4"/>
<evidence type="ECO:0008006" key="4">
    <source>
        <dbReference type="Google" id="ProtNLM"/>
    </source>
</evidence>
<dbReference type="InterPro" id="IPR011990">
    <property type="entry name" value="TPR-like_helical_dom_sf"/>
</dbReference>
<dbReference type="PROSITE" id="PS50005">
    <property type="entry name" value="TPR"/>
    <property type="match status" value="4"/>
</dbReference>
<dbReference type="PANTHER" id="PTHR44117:SF1">
    <property type="entry name" value="INTRAFLAGELLAR TRANSPORT PROTEIN 88 HOMOLOG"/>
    <property type="match status" value="1"/>
</dbReference>
<keyword evidence="1" id="KW-0802">TPR repeat</keyword>
<dbReference type="Pfam" id="PF13174">
    <property type="entry name" value="TPR_6"/>
    <property type="match status" value="1"/>
</dbReference>
<organism evidence="3">
    <name type="scientific">Phaeomonas parva</name>
    <dbReference type="NCBI Taxonomy" id="124430"/>
    <lineage>
        <taxon>Eukaryota</taxon>
        <taxon>Sar</taxon>
        <taxon>Stramenopiles</taxon>
        <taxon>Ochrophyta</taxon>
        <taxon>Pinguiophyceae</taxon>
        <taxon>Pinguiochrysidales</taxon>
        <taxon>Pinguiochrysidaceae</taxon>
        <taxon>Phaeomonas</taxon>
    </lineage>
</organism>
<dbReference type="Pfam" id="PF14559">
    <property type="entry name" value="TPR_19"/>
    <property type="match status" value="1"/>
</dbReference>
<dbReference type="GO" id="GO:0005814">
    <property type="term" value="C:centriole"/>
    <property type="evidence" value="ECO:0007669"/>
    <property type="project" value="TreeGrafter"/>
</dbReference>
<dbReference type="GO" id="GO:0097546">
    <property type="term" value="C:ciliary base"/>
    <property type="evidence" value="ECO:0007669"/>
    <property type="project" value="TreeGrafter"/>
</dbReference>
<dbReference type="GO" id="GO:0042073">
    <property type="term" value="P:intraciliary transport"/>
    <property type="evidence" value="ECO:0007669"/>
    <property type="project" value="TreeGrafter"/>
</dbReference>
<feature type="repeat" description="TPR" evidence="1">
    <location>
        <begin position="623"/>
        <end position="656"/>
    </location>
</feature>
<dbReference type="EMBL" id="HBGJ01006801">
    <property type="protein sequence ID" value="CAD9245881.1"/>
    <property type="molecule type" value="Transcribed_RNA"/>
</dbReference>
<feature type="compositionally biased region" description="Low complexity" evidence="2">
    <location>
        <begin position="756"/>
        <end position="769"/>
    </location>
</feature>
<gene>
    <name evidence="3" type="ORF">PPAR1163_LOCUS4233</name>
</gene>
<evidence type="ECO:0000256" key="1">
    <source>
        <dbReference type="PROSITE-ProRule" id="PRU00339"/>
    </source>
</evidence>
<dbReference type="InterPro" id="IPR019734">
    <property type="entry name" value="TPR_rpt"/>
</dbReference>
<accession>A0A7S1XKY4</accession>
<evidence type="ECO:0000256" key="2">
    <source>
        <dbReference type="SAM" id="MobiDB-lite"/>
    </source>
</evidence>
<feature type="region of interest" description="Disordered" evidence="2">
    <location>
        <begin position="719"/>
        <end position="800"/>
    </location>
</feature>